<feature type="domain" description="Integrase catalytic" evidence="2">
    <location>
        <begin position="126"/>
        <end position="289"/>
    </location>
</feature>
<dbReference type="EMBL" id="VFPS01000001">
    <property type="protein sequence ID" value="TQN00835.1"/>
    <property type="molecule type" value="Genomic_DNA"/>
</dbReference>
<dbReference type="GO" id="GO:0015074">
    <property type="term" value="P:DNA integration"/>
    <property type="evidence" value="ECO:0007669"/>
    <property type="project" value="InterPro"/>
</dbReference>
<dbReference type="Pfam" id="PF00665">
    <property type="entry name" value="rve"/>
    <property type="match status" value="1"/>
</dbReference>
<dbReference type="Pfam" id="PF13333">
    <property type="entry name" value="rve_2"/>
    <property type="match status" value="1"/>
</dbReference>
<dbReference type="SUPFAM" id="SSF53098">
    <property type="entry name" value="Ribonuclease H-like"/>
    <property type="match status" value="1"/>
</dbReference>
<dbReference type="NCBIfam" id="NF033516">
    <property type="entry name" value="transpos_IS3"/>
    <property type="match status" value="1"/>
</dbReference>
<dbReference type="InterPro" id="IPR012337">
    <property type="entry name" value="RNaseH-like_sf"/>
</dbReference>
<evidence type="ECO:0000313" key="4">
    <source>
        <dbReference type="EMBL" id="TQM98811.1"/>
    </source>
</evidence>
<dbReference type="InterPro" id="IPR036397">
    <property type="entry name" value="RNaseH_sf"/>
</dbReference>
<dbReference type="GO" id="GO:0003676">
    <property type="term" value="F:nucleic acid binding"/>
    <property type="evidence" value="ECO:0007669"/>
    <property type="project" value="InterPro"/>
</dbReference>
<protein>
    <submittedName>
        <fullName evidence="6">Transposase InsO family protein</fullName>
    </submittedName>
</protein>
<dbReference type="EMBL" id="VFPS01000003">
    <property type="protein sequence ID" value="TQM98021.1"/>
    <property type="molecule type" value="Genomic_DNA"/>
</dbReference>
<evidence type="ECO:0000313" key="5">
    <source>
        <dbReference type="EMBL" id="TQN00835.1"/>
    </source>
</evidence>
<dbReference type="InterPro" id="IPR050900">
    <property type="entry name" value="Transposase_IS3/IS150/IS904"/>
</dbReference>
<comment type="caution">
    <text evidence="6">The sequence shown here is derived from an EMBL/GenBank/DDBJ whole genome shotgun (WGS) entry which is preliminary data.</text>
</comment>
<dbReference type="AlphaFoldDB" id="A0A543L0J1"/>
<reference evidence="6 8" key="1">
    <citation type="submission" date="2019-06" db="EMBL/GenBank/DDBJ databases">
        <title>Sequencing the genomes of 1000 actinobacteria strains.</title>
        <authorList>
            <person name="Klenk H.-P."/>
        </authorList>
    </citation>
    <scope>NUCLEOTIDE SEQUENCE [LARGE SCALE GENOMIC DNA]</scope>
    <source>
        <strain evidence="6 8">DSM 20427</strain>
    </source>
</reference>
<dbReference type="InterPro" id="IPR001584">
    <property type="entry name" value="Integrase_cat-core"/>
</dbReference>
<dbReference type="EMBL" id="VFPS01000001">
    <property type="protein sequence ID" value="TQN00981.1"/>
    <property type="molecule type" value="Genomic_DNA"/>
</dbReference>
<dbReference type="InterPro" id="IPR048020">
    <property type="entry name" value="Transpos_IS3"/>
</dbReference>
<dbReference type="EMBL" id="VFPS01000002">
    <property type="protein sequence ID" value="TQM98811.1"/>
    <property type="molecule type" value="Genomic_DNA"/>
</dbReference>
<dbReference type="Proteomes" id="UP000319804">
    <property type="component" value="Unassembled WGS sequence"/>
</dbReference>
<accession>A0A543L0J1</accession>
<keyword evidence="8" id="KW-1185">Reference proteome</keyword>
<dbReference type="EMBL" id="VFPS01000001">
    <property type="protein sequence ID" value="TQN00849.1"/>
    <property type="molecule type" value="Genomic_DNA"/>
</dbReference>
<proteinExistence type="predicted"/>
<dbReference type="InterPro" id="IPR025948">
    <property type="entry name" value="HTH-like_dom"/>
</dbReference>
<name>A0A543L0J1_9MICO</name>
<dbReference type="PANTHER" id="PTHR46889:SF4">
    <property type="entry name" value="TRANSPOSASE INSO FOR INSERTION SEQUENCE ELEMENT IS911B-RELATED"/>
    <property type="match status" value="1"/>
</dbReference>
<gene>
    <name evidence="5" type="ORF">FHX68_0957</name>
    <name evidence="6" type="ORF">FHX68_0972</name>
    <name evidence="7" type="ORF">FHX68_1114</name>
    <name evidence="4" type="ORF">FHX68_1523</name>
    <name evidence="3" type="ORF">FHX68_2039</name>
</gene>
<evidence type="ECO:0000313" key="8">
    <source>
        <dbReference type="Proteomes" id="UP000319804"/>
    </source>
</evidence>
<comment type="function">
    <text evidence="1">Involved in the transposition of the insertion sequence.</text>
</comment>
<organism evidence="6 8">
    <name type="scientific">Microbacterium lacticum</name>
    <dbReference type="NCBI Taxonomy" id="33885"/>
    <lineage>
        <taxon>Bacteria</taxon>
        <taxon>Bacillati</taxon>
        <taxon>Actinomycetota</taxon>
        <taxon>Actinomycetes</taxon>
        <taxon>Micrococcales</taxon>
        <taxon>Microbacteriaceae</taxon>
        <taxon>Microbacterium</taxon>
    </lineage>
</organism>
<evidence type="ECO:0000313" key="7">
    <source>
        <dbReference type="EMBL" id="TQN00981.1"/>
    </source>
</evidence>
<evidence type="ECO:0000313" key="3">
    <source>
        <dbReference type="EMBL" id="TQM98021.1"/>
    </source>
</evidence>
<dbReference type="PANTHER" id="PTHR46889">
    <property type="entry name" value="TRANSPOSASE INSF FOR INSERTION SEQUENCE IS3B-RELATED"/>
    <property type="match status" value="1"/>
</dbReference>
<evidence type="ECO:0000259" key="2">
    <source>
        <dbReference type="PROSITE" id="PS50994"/>
    </source>
</evidence>
<evidence type="ECO:0000313" key="6">
    <source>
        <dbReference type="EMBL" id="TQN00849.1"/>
    </source>
</evidence>
<dbReference type="PROSITE" id="PS50994">
    <property type="entry name" value="INTEGRASE"/>
    <property type="match status" value="1"/>
</dbReference>
<evidence type="ECO:0000256" key="1">
    <source>
        <dbReference type="ARBA" id="ARBA00002286"/>
    </source>
</evidence>
<dbReference type="Pfam" id="PF13276">
    <property type="entry name" value="HTH_21"/>
    <property type="match status" value="1"/>
</dbReference>
<dbReference type="Gene3D" id="3.30.420.10">
    <property type="entry name" value="Ribonuclease H-like superfamily/Ribonuclease H"/>
    <property type="match status" value="1"/>
</dbReference>
<sequence>MSEKFTLMHAEKATFTIELMARLLSVSRAGYYAWAKRRDTIPPTTARRVWLSGVITQIHDDSHGVNGFRRVLAELSRRGIAASEGLVRKIMREAGIFGIQPRSKKRTTIPADDVVTRPDLLKRDFTADRPGVRFVGDITYLRTGEGWLYLATVIDLFNREVVGWSMAEHMRTELIGDALTMAHTHGRIESGALFHSDRGSQYTSDEYAKLAGRFGVRLSVGRTGVCWDNSVAESWFSMLKNEMYYRQSFATRRRARFAVMQYIEVFYNRRRLHSTLGYRTPAETRAAYYAQTATAA</sequence>